<keyword evidence="2" id="KW-0472">Membrane</keyword>
<dbReference type="EMBL" id="JAHHUM010002353">
    <property type="protein sequence ID" value="KAK5604346.1"/>
    <property type="molecule type" value="Genomic_DNA"/>
</dbReference>
<protein>
    <recommendedName>
        <fullName evidence="5">Secreted protein</fullName>
    </recommendedName>
</protein>
<keyword evidence="2" id="KW-1133">Transmembrane helix</keyword>
<dbReference type="AlphaFoldDB" id="A0AAV9R3J4"/>
<feature type="region of interest" description="Disordered" evidence="1">
    <location>
        <begin position="40"/>
        <end position="69"/>
    </location>
</feature>
<evidence type="ECO:0000313" key="3">
    <source>
        <dbReference type="EMBL" id="KAK5604346.1"/>
    </source>
</evidence>
<comment type="caution">
    <text evidence="3">The sequence shown here is derived from an EMBL/GenBank/DDBJ whole genome shotgun (WGS) entry which is preliminary data.</text>
</comment>
<evidence type="ECO:0000256" key="1">
    <source>
        <dbReference type="SAM" id="MobiDB-lite"/>
    </source>
</evidence>
<evidence type="ECO:0000256" key="2">
    <source>
        <dbReference type="SAM" id="Phobius"/>
    </source>
</evidence>
<keyword evidence="2" id="KW-0812">Transmembrane</keyword>
<dbReference type="Proteomes" id="UP001311232">
    <property type="component" value="Unassembled WGS sequence"/>
</dbReference>
<evidence type="ECO:0008006" key="5">
    <source>
        <dbReference type="Google" id="ProtNLM"/>
    </source>
</evidence>
<accession>A0AAV9R3J4</accession>
<feature type="transmembrane region" description="Helical" evidence="2">
    <location>
        <begin position="6"/>
        <end position="29"/>
    </location>
</feature>
<keyword evidence="4" id="KW-1185">Reference proteome</keyword>
<organism evidence="3 4">
    <name type="scientific">Crenichthys baileyi</name>
    <name type="common">White River springfish</name>
    <dbReference type="NCBI Taxonomy" id="28760"/>
    <lineage>
        <taxon>Eukaryota</taxon>
        <taxon>Metazoa</taxon>
        <taxon>Chordata</taxon>
        <taxon>Craniata</taxon>
        <taxon>Vertebrata</taxon>
        <taxon>Euteleostomi</taxon>
        <taxon>Actinopterygii</taxon>
        <taxon>Neopterygii</taxon>
        <taxon>Teleostei</taxon>
        <taxon>Neoteleostei</taxon>
        <taxon>Acanthomorphata</taxon>
        <taxon>Ovalentaria</taxon>
        <taxon>Atherinomorphae</taxon>
        <taxon>Cyprinodontiformes</taxon>
        <taxon>Goodeidae</taxon>
        <taxon>Crenichthys</taxon>
    </lineage>
</organism>
<feature type="compositionally biased region" description="Gly residues" evidence="1">
    <location>
        <begin position="60"/>
        <end position="69"/>
    </location>
</feature>
<proteinExistence type="predicted"/>
<sequence length="69" mass="7527">MFRTHLIISPSFHSCFLSLLLVAAVVWKIKQSCWASRRRECPRRNDSPGQKVVRKAAKSGTGGAAGVSA</sequence>
<gene>
    <name evidence="3" type="ORF">CRENBAI_019293</name>
</gene>
<evidence type="ECO:0000313" key="4">
    <source>
        <dbReference type="Proteomes" id="UP001311232"/>
    </source>
</evidence>
<name>A0AAV9R3J4_9TELE</name>
<reference evidence="3 4" key="1">
    <citation type="submission" date="2021-06" db="EMBL/GenBank/DDBJ databases">
        <authorList>
            <person name="Palmer J.M."/>
        </authorList>
    </citation>
    <scope>NUCLEOTIDE SEQUENCE [LARGE SCALE GENOMIC DNA]</scope>
    <source>
        <strain evidence="3 4">MEX-2019</strain>
        <tissue evidence="3">Muscle</tissue>
    </source>
</reference>